<dbReference type="GO" id="GO:0016881">
    <property type="term" value="F:acid-amino acid ligase activity"/>
    <property type="evidence" value="ECO:0007669"/>
    <property type="project" value="InterPro"/>
</dbReference>
<gene>
    <name evidence="1" type="ORF">EKO27_g11455</name>
</gene>
<dbReference type="EMBL" id="RYZI01000731">
    <property type="protein sequence ID" value="RWA03653.1"/>
    <property type="molecule type" value="Genomic_DNA"/>
</dbReference>
<dbReference type="Gene3D" id="3.90.190.20">
    <property type="entry name" value="Mur ligase, C-terminal domain"/>
    <property type="match status" value="1"/>
</dbReference>
<name>A0A439CNB0_9PEZI</name>
<evidence type="ECO:0000313" key="2">
    <source>
        <dbReference type="Proteomes" id="UP000286045"/>
    </source>
</evidence>
<dbReference type="InterPro" id="IPR036615">
    <property type="entry name" value="Mur_ligase_C_dom_sf"/>
</dbReference>
<reference evidence="1 2" key="1">
    <citation type="submission" date="2018-12" db="EMBL/GenBank/DDBJ databases">
        <title>Draft genome sequence of Xylaria grammica IHI A82.</title>
        <authorList>
            <person name="Buettner E."/>
            <person name="Kellner H."/>
        </authorList>
    </citation>
    <scope>NUCLEOTIDE SEQUENCE [LARGE SCALE GENOMIC DNA]</scope>
    <source>
        <strain evidence="1 2">IHI A82</strain>
    </source>
</reference>
<comment type="caution">
    <text evidence="1">The sequence shown here is derived from an EMBL/GenBank/DDBJ whole genome shotgun (WGS) entry which is preliminary data.</text>
</comment>
<evidence type="ECO:0000313" key="1">
    <source>
        <dbReference type="EMBL" id="RWA03653.1"/>
    </source>
</evidence>
<dbReference type="STRING" id="363999.A0A439CNB0"/>
<accession>A0A439CNB0</accession>
<proteinExistence type="predicted"/>
<keyword evidence="2" id="KW-1185">Reference proteome</keyword>
<dbReference type="AlphaFoldDB" id="A0A439CNB0"/>
<organism evidence="1 2">
    <name type="scientific">Xylaria grammica</name>
    <dbReference type="NCBI Taxonomy" id="363999"/>
    <lineage>
        <taxon>Eukaryota</taxon>
        <taxon>Fungi</taxon>
        <taxon>Dikarya</taxon>
        <taxon>Ascomycota</taxon>
        <taxon>Pezizomycotina</taxon>
        <taxon>Sordariomycetes</taxon>
        <taxon>Xylariomycetidae</taxon>
        <taxon>Xylariales</taxon>
        <taxon>Xylariaceae</taxon>
        <taxon>Xylaria</taxon>
    </lineage>
</organism>
<dbReference type="Proteomes" id="UP000286045">
    <property type="component" value="Unassembled WGS sequence"/>
</dbReference>
<sequence length="153" mass="16629">MATKWFAGECSTKFGPKVLIFNQQGREEAVHFLEGMITALRTHGQGTDDAFEHVIFCTNVTHAKTGYKRDFVNHQYDPEAIKALTAQHGFAEKWAVLDPKANIAVVPTIEDAINHVRGLHASVGDGRIVQALITGSLHLVGGALAILENVDAL</sequence>
<protein>
    <submittedName>
        <fullName evidence="1">Uncharacterized protein</fullName>
    </submittedName>
</protein>